<evidence type="ECO:0000313" key="1">
    <source>
        <dbReference type="Proteomes" id="UP000035681"/>
    </source>
</evidence>
<organism evidence="2">
    <name type="scientific">Strongyloides stercoralis</name>
    <name type="common">Threadworm</name>
    <dbReference type="NCBI Taxonomy" id="6248"/>
    <lineage>
        <taxon>Eukaryota</taxon>
        <taxon>Metazoa</taxon>
        <taxon>Ecdysozoa</taxon>
        <taxon>Nematoda</taxon>
        <taxon>Chromadorea</taxon>
        <taxon>Rhabditida</taxon>
        <taxon>Tylenchina</taxon>
        <taxon>Panagrolaimomorpha</taxon>
        <taxon>Strongyloidoidea</taxon>
        <taxon>Strongyloididae</taxon>
        <taxon>Strongyloides</taxon>
    </lineage>
</organism>
<name>A0A0K0E0U9_STRER</name>
<evidence type="ECO:0000313" key="2">
    <source>
        <dbReference type="WBParaSite" id="SSTP_0000311100.1"/>
    </source>
</evidence>
<dbReference type="WBParaSite" id="TCONS_00002215.p1">
    <property type="protein sequence ID" value="TCONS_00002215.p1"/>
    <property type="gene ID" value="XLOC_002094"/>
</dbReference>
<dbReference type="AlphaFoldDB" id="A0A0K0E0U9"/>
<protein>
    <submittedName>
        <fullName evidence="2">IPT/TIG domain-containing protein</fullName>
    </submittedName>
</protein>
<proteinExistence type="predicted"/>
<dbReference type="Proteomes" id="UP000035681">
    <property type="component" value="Unplaced"/>
</dbReference>
<dbReference type="WBParaSite" id="SSTP_0000311100.1">
    <property type="protein sequence ID" value="SSTP_0000311100.1"/>
    <property type="gene ID" value="SSTP_0000311100"/>
</dbReference>
<sequence>MVKVTVEEFTTKDRVKRDTKLLGTWIMPKIEGTSDSTTNENGLELELPTTLMTENTDMATKSTVQNIINPSTTTVEPLRTIHFLKPSDILSAAGSRTVFNIPPANPNSTHEITIIADDGNATVIKGHNSISIKASSHFEN</sequence>
<reference evidence="2" key="1">
    <citation type="submission" date="2015-08" db="UniProtKB">
        <authorList>
            <consortium name="WormBaseParasite"/>
        </authorList>
    </citation>
    <scope>IDENTIFICATION</scope>
</reference>
<keyword evidence="1" id="KW-1185">Reference proteome</keyword>
<accession>A0A0K0E0U9</accession>